<accession>A0A923MDY7</accession>
<organism evidence="2 3">
    <name type="scientific">Ramlibacter albus</name>
    <dbReference type="NCBI Taxonomy" id="2079448"/>
    <lineage>
        <taxon>Bacteria</taxon>
        <taxon>Pseudomonadati</taxon>
        <taxon>Pseudomonadota</taxon>
        <taxon>Betaproteobacteria</taxon>
        <taxon>Burkholderiales</taxon>
        <taxon>Comamonadaceae</taxon>
        <taxon>Ramlibacter</taxon>
    </lineage>
</organism>
<keyword evidence="3" id="KW-1185">Reference proteome</keyword>
<dbReference type="EMBL" id="JACORU010000011">
    <property type="protein sequence ID" value="MBC5767534.1"/>
    <property type="molecule type" value="Genomic_DNA"/>
</dbReference>
<sequence length="294" mass="32623">MLIPGIIPDQFAVLVDWIREREAVRVRKEAGEPWPWTHNANLRAFRWCNVRRMDDRVSRELFTSWYDPAATHAEQLIAATMARLVNWTDALLDSMQGARFDCQLLPQARARLHARAERGDKVFTGAYIVPGTPGRSKVDSICDVVNQVSAQAQQLLAPSMRGTWENLLALDGLGSFLAGQIVADLAHLPAGAAWPDAQTWAPVGPGSARGWNRLTGMPVHRHVSQSEFDVALPTVVAALEQAIPDIWVQRKLSAFDAQNCLCEGDKNFRLLLNEGKVRARYHPPATQSSLALHV</sequence>
<reference evidence="2" key="1">
    <citation type="submission" date="2020-08" db="EMBL/GenBank/DDBJ databases">
        <title>Ramlibacter sp. GTP1 16S ribosomal RNA gene genome sequencing and assembly.</title>
        <authorList>
            <person name="Kang M."/>
        </authorList>
    </citation>
    <scope>NUCLEOTIDE SEQUENCE</scope>
    <source>
        <strain evidence="2">GTP1</strain>
    </source>
</reference>
<dbReference type="Proteomes" id="UP000596827">
    <property type="component" value="Unassembled WGS sequence"/>
</dbReference>
<evidence type="ECO:0000313" key="2">
    <source>
        <dbReference type="EMBL" id="MBC5767534.1"/>
    </source>
</evidence>
<name>A0A923MDY7_9BURK</name>
<dbReference type="Pfam" id="PF18723">
    <property type="entry name" value="HMUDK_hel"/>
    <property type="match status" value="1"/>
</dbReference>
<dbReference type="RefSeq" id="WP_187084019.1">
    <property type="nucleotide sequence ID" value="NZ_JACORU010000011.1"/>
</dbReference>
<evidence type="ECO:0000259" key="1">
    <source>
        <dbReference type="Pfam" id="PF18723"/>
    </source>
</evidence>
<protein>
    <recommendedName>
        <fullName evidence="1">5-hmdU DNA kinase helical domain-containing protein</fullName>
    </recommendedName>
</protein>
<comment type="caution">
    <text evidence="2">The sequence shown here is derived from an EMBL/GenBank/DDBJ whole genome shotgun (WGS) entry which is preliminary data.</text>
</comment>
<evidence type="ECO:0000313" key="3">
    <source>
        <dbReference type="Proteomes" id="UP000596827"/>
    </source>
</evidence>
<gene>
    <name evidence="2" type="ORF">H8R02_23925</name>
</gene>
<dbReference type="AlphaFoldDB" id="A0A923MDY7"/>
<proteinExistence type="predicted"/>
<feature type="domain" description="5-hmdU DNA kinase helical" evidence="1">
    <location>
        <begin position="11"/>
        <end position="274"/>
    </location>
</feature>
<dbReference type="InterPro" id="IPR040684">
    <property type="entry name" value="HMUDK_hel"/>
</dbReference>